<comment type="subunit">
    <text evidence="4 7">Homotetramer.</text>
</comment>
<dbReference type="EC" id="3.5.2.17" evidence="7"/>
<evidence type="ECO:0000313" key="10">
    <source>
        <dbReference type="Proteomes" id="UP001307889"/>
    </source>
</evidence>
<dbReference type="InterPro" id="IPR036817">
    <property type="entry name" value="Transthyretin/HIU_hydrolase_sf"/>
</dbReference>
<dbReference type="SUPFAM" id="SSF49472">
    <property type="entry name" value="Transthyretin (synonym: prealbumin)"/>
    <property type="match status" value="1"/>
</dbReference>
<dbReference type="CDD" id="cd05822">
    <property type="entry name" value="TLP_HIUase"/>
    <property type="match status" value="1"/>
</dbReference>
<dbReference type="GO" id="GO:0016787">
    <property type="term" value="F:hydrolase activity"/>
    <property type="evidence" value="ECO:0007669"/>
    <property type="project" value="UniProtKB-KW"/>
</dbReference>
<name>A0ABN7BAH1_9HEMI</name>
<evidence type="ECO:0000256" key="4">
    <source>
        <dbReference type="ARBA" id="ARBA00011881"/>
    </source>
</evidence>
<evidence type="ECO:0000256" key="5">
    <source>
        <dbReference type="ARBA" id="ARBA00022631"/>
    </source>
</evidence>
<dbReference type="PRINTS" id="PR00189">
    <property type="entry name" value="TRNSTHYRETIN"/>
</dbReference>
<comment type="catalytic activity">
    <reaction evidence="1 7">
        <text>5-hydroxyisourate + H2O = 5-hydroxy-2-oxo-4-ureido-2,5-dihydro-1H-imidazole-5-carboxylate + H(+)</text>
        <dbReference type="Rhea" id="RHEA:23736"/>
        <dbReference type="ChEBI" id="CHEBI:15377"/>
        <dbReference type="ChEBI" id="CHEBI:15378"/>
        <dbReference type="ChEBI" id="CHEBI:18072"/>
        <dbReference type="ChEBI" id="CHEBI:58639"/>
        <dbReference type="EC" id="3.5.2.17"/>
    </reaction>
</comment>
<comment type="function">
    <text evidence="2">Catalyzes the hydrolysis of 5-hydroxyisourate (HIU) to 2-oxo-4-hydroxy-4-carboxy-5-ureidoimidazoline (OHCU).</text>
</comment>
<feature type="domain" description="Transthyretin/hydroxyisourate hydrolase" evidence="8">
    <location>
        <begin position="25"/>
        <end position="139"/>
    </location>
</feature>
<evidence type="ECO:0000256" key="2">
    <source>
        <dbReference type="ARBA" id="ARBA00002704"/>
    </source>
</evidence>
<dbReference type="PANTHER" id="PTHR10395:SF7">
    <property type="entry name" value="5-HYDROXYISOURATE HYDROLASE"/>
    <property type="match status" value="1"/>
</dbReference>
<dbReference type="Proteomes" id="UP001307889">
    <property type="component" value="Chromosome 11"/>
</dbReference>
<gene>
    <name evidence="9" type="ORF">NTJ_13017</name>
</gene>
<evidence type="ECO:0000256" key="6">
    <source>
        <dbReference type="ARBA" id="ARBA00022801"/>
    </source>
</evidence>
<keyword evidence="6 7" id="KW-0378">Hydrolase</keyword>
<evidence type="ECO:0000256" key="3">
    <source>
        <dbReference type="ARBA" id="ARBA00009850"/>
    </source>
</evidence>
<dbReference type="Pfam" id="PF00576">
    <property type="entry name" value="Transthyretin"/>
    <property type="match status" value="1"/>
</dbReference>
<keyword evidence="10" id="KW-1185">Reference proteome</keyword>
<dbReference type="InterPro" id="IPR000895">
    <property type="entry name" value="Transthyretin/HIU_hydrolase"/>
</dbReference>
<evidence type="ECO:0000313" key="9">
    <source>
        <dbReference type="EMBL" id="BET00201.1"/>
    </source>
</evidence>
<sequence length="140" mass="14943">MSGAGDRLEVVSRHLATSPTSAMSSDVIPITSHVLDLASGLPASGLAATLFKKNSDGSGWTKLNSGRTNPDGRLPGLTSPGSISAGVHMMKFETGEYFAARNLKTFYPYVEVTFNIEDGSQHYHVPLLLSPYGYSTYRGS</sequence>
<evidence type="ECO:0000256" key="7">
    <source>
        <dbReference type="RuleBase" id="RU361270"/>
    </source>
</evidence>
<accession>A0ABN7BAH1</accession>
<dbReference type="PROSITE" id="PS00769">
    <property type="entry name" value="TRANSTHYRETIN_2"/>
    <property type="match status" value="1"/>
</dbReference>
<dbReference type="InterPro" id="IPR023416">
    <property type="entry name" value="Transthyretin/HIU_hydrolase_d"/>
</dbReference>
<dbReference type="PANTHER" id="PTHR10395">
    <property type="entry name" value="URICASE AND TRANSTHYRETIN-RELATED"/>
    <property type="match status" value="1"/>
</dbReference>
<dbReference type="InterPro" id="IPR014306">
    <property type="entry name" value="Hydroxyisourate_hydrolase"/>
</dbReference>
<dbReference type="NCBIfam" id="TIGR02962">
    <property type="entry name" value="hdxy_isourate"/>
    <property type="match status" value="1"/>
</dbReference>
<evidence type="ECO:0000256" key="1">
    <source>
        <dbReference type="ARBA" id="ARBA00001043"/>
    </source>
</evidence>
<reference evidence="9 10" key="1">
    <citation type="submission" date="2023-09" db="EMBL/GenBank/DDBJ databases">
        <title>Nesidiocoris tenuis whole genome shotgun sequence.</title>
        <authorList>
            <person name="Shibata T."/>
            <person name="Shimoda M."/>
            <person name="Kobayashi T."/>
            <person name="Uehara T."/>
        </authorList>
    </citation>
    <scope>NUCLEOTIDE SEQUENCE [LARGE SCALE GENOMIC DNA]</scope>
    <source>
        <strain evidence="9 10">Japan</strain>
    </source>
</reference>
<protein>
    <recommendedName>
        <fullName evidence="7">5-hydroxyisourate hydrolase</fullName>
        <shortName evidence="7">HIU hydrolase</shortName>
        <shortName evidence="7">HIUHase</shortName>
        <ecNumber evidence="7">3.5.2.17</ecNumber>
    </recommendedName>
</protein>
<dbReference type="SMART" id="SM00095">
    <property type="entry name" value="TR_THY"/>
    <property type="match status" value="1"/>
</dbReference>
<proteinExistence type="inferred from homology"/>
<evidence type="ECO:0000259" key="8">
    <source>
        <dbReference type="SMART" id="SM00095"/>
    </source>
</evidence>
<dbReference type="InterPro" id="IPR023419">
    <property type="entry name" value="Transthyretin_CS"/>
</dbReference>
<dbReference type="Gene3D" id="2.60.40.180">
    <property type="entry name" value="Transthyretin/hydroxyisourate hydrolase domain"/>
    <property type="match status" value="1"/>
</dbReference>
<organism evidence="9 10">
    <name type="scientific">Nesidiocoris tenuis</name>
    <dbReference type="NCBI Taxonomy" id="355587"/>
    <lineage>
        <taxon>Eukaryota</taxon>
        <taxon>Metazoa</taxon>
        <taxon>Ecdysozoa</taxon>
        <taxon>Arthropoda</taxon>
        <taxon>Hexapoda</taxon>
        <taxon>Insecta</taxon>
        <taxon>Pterygota</taxon>
        <taxon>Neoptera</taxon>
        <taxon>Paraneoptera</taxon>
        <taxon>Hemiptera</taxon>
        <taxon>Heteroptera</taxon>
        <taxon>Panheteroptera</taxon>
        <taxon>Cimicomorpha</taxon>
        <taxon>Miridae</taxon>
        <taxon>Dicyphina</taxon>
        <taxon>Nesidiocoris</taxon>
    </lineage>
</organism>
<keyword evidence="5 7" id="KW-0659">Purine metabolism</keyword>
<comment type="similarity">
    <text evidence="3 7">Belongs to the transthyretin family. 5-hydroxyisourate hydrolase subfamily.</text>
</comment>
<dbReference type="EMBL" id="AP028919">
    <property type="protein sequence ID" value="BET00201.1"/>
    <property type="molecule type" value="Genomic_DNA"/>
</dbReference>